<sequence length="91" mass="10072">MDLQRLDSYQGGAGPDFHEHVLHKMVYTGEGPPPEVQIVRGFIHSFKSLGSLSHILSPDSQPCDPQEPLHSIILVEGYIVLPPLPPKLQTH</sequence>
<proteinExistence type="predicted"/>
<name>A0AAD4TU17_OVIAM</name>
<organism evidence="1 2">
    <name type="scientific">Ovis ammon polii</name>
    <dbReference type="NCBI Taxonomy" id="230172"/>
    <lineage>
        <taxon>Eukaryota</taxon>
        <taxon>Metazoa</taxon>
        <taxon>Chordata</taxon>
        <taxon>Craniata</taxon>
        <taxon>Vertebrata</taxon>
        <taxon>Euteleostomi</taxon>
        <taxon>Mammalia</taxon>
        <taxon>Eutheria</taxon>
        <taxon>Laurasiatheria</taxon>
        <taxon>Artiodactyla</taxon>
        <taxon>Ruminantia</taxon>
        <taxon>Pecora</taxon>
        <taxon>Bovidae</taxon>
        <taxon>Caprinae</taxon>
        <taxon>Ovis</taxon>
    </lineage>
</organism>
<dbReference type="AlphaFoldDB" id="A0AAD4TU17"/>
<dbReference type="Proteomes" id="UP001214576">
    <property type="component" value="Unassembled WGS sequence"/>
</dbReference>
<evidence type="ECO:0000313" key="2">
    <source>
        <dbReference type="Proteomes" id="UP001214576"/>
    </source>
</evidence>
<protein>
    <submittedName>
        <fullName evidence="1">Uncharacterized protein</fullName>
    </submittedName>
</protein>
<comment type="caution">
    <text evidence="1">The sequence shown here is derived from an EMBL/GenBank/DDBJ whole genome shotgun (WGS) entry which is preliminary data.</text>
</comment>
<keyword evidence="2" id="KW-1185">Reference proteome</keyword>
<accession>A0AAD4TU17</accession>
<dbReference type="EMBL" id="JAKZEL010000020">
    <property type="protein sequence ID" value="KAI4533933.1"/>
    <property type="molecule type" value="Genomic_DNA"/>
</dbReference>
<gene>
    <name evidence="1" type="ORF">MG293_016952</name>
</gene>
<evidence type="ECO:0000313" key="1">
    <source>
        <dbReference type="EMBL" id="KAI4533933.1"/>
    </source>
</evidence>
<reference evidence="1" key="1">
    <citation type="submission" date="2022-03" db="EMBL/GenBank/DDBJ databases">
        <title>Genomic analyses of argali, domestic sheep and their hybrids provide insights into chromosomal evolution, heterosis and genetic basis of agronomic traits.</title>
        <authorList>
            <person name="Li M."/>
        </authorList>
    </citation>
    <scope>NUCLEOTIDE SEQUENCE</scope>
    <source>
        <strain evidence="1">CAU-MHL-2022a</strain>
        <tissue evidence="1">Skin</tissue>
    </source>
</reference>